<reference evidence="9" key="1">
    <citation type="journal article" date="2014" name="Int. J. Syst. Evol. Microbiol.">
        <title>Complete genome sequence of Corynebacterium casei LMG S-19264T (=DSM 44701T), isolated from a smear-ripened cheese.</title>
        <authorList>
            <consortium name="US DOE Joint Genome Institute (JGI-PGF)"/>
            <person name="Walter F."/>
            <person name="Albersmeier A."/>
            <person name="Kalinowski J."/>
            <person name="Ruckert C."/>
        </authorList>
    </citation>
    <scope>NUCLEOTIDE SEQUENCE</scope>
    <source>
        <strain evidence="9">JCM 4637</strain>
    </source>
</reference>
<gene>
    <name evidence="9" type="ORF">GCM10010334_42430</name>
</gene>
<dbReference type="Pfam" id="PF00199">
    <property type="entry name" value="Catalase"/>
    <property type="match status" value="1"/>
</dbReference>
<feature type="domain" description="Catalase core" evidence="8">
    <location>
        <begin position="1"/>
        <end position="304"/>
    </location>
</feature>
<keyword evidence="2 9" id="KW-0575">Peroxidase</keyword>
<keyword evidence="6" id="KW-0408">Iron</keyword>
<keyword evidence="3" id="KW-0349">Heme</keyword>
<accession>A0A918WZS6</accession>
<dbReference type="GO" id="GO:0020037">
    <property type="term" value="F:heme binding"/>
    <property type="evidence" value="ECO:0007669"/>
    <property type="project" value="InterPro"/>
</dbReference>
<name>A0A918WZS6_9ACTN</name>
<reference evidence="9" key="2">
    <citation type="submission" date="2020-09" db="EMBL/GenBank/DDBJ databases">
        <authorList>
            <person name="Sun Q."/>
            <person name="Ohkuma M."/>
        </authorList>
    </citation>
    <scope>NUCLEOTIDE SEQUENCE</scope>
    <source>
        <strain evidence="9">JCM 4637</strain>
    </source>
</reference>
<dbReference type="GO" id="GO:0046872">
    <property type="term" value="F:metal ion binding"/>
    <property type="evidence" value="ECO:0007669"/>
    <property type="project" value="UniProtKB-KW"/>
</dbReference>
<evidence type="ECO:0000256" key="3">
    <source>
        <dbReference type="ARBA" id="ARBA00022617"/>
    </source>
</evidence>
<dbReference type="InterPro" id="IPR011614">
    <property type="entry name" value="Catalase_core"/>
</dbReference>
<dbReference type="GO" id="GO:0042542">
    <property type="term" value="P:response to hydrogen peroxide"/>
    <property type="evidence" value="ECO:0007669"/>
    <property type="project" value="TreeGrafter"/>
</dbReference>
<evidence type="ECO:0000256" key="6">
    <source>
        <dbReference type="ARBA" id="ARBA00023004"/>
    </source>
</evidence>
<comment type="caution">
    <text evidence="9">The sequence shown here is derived from an EMBL/GenBank/DDBJ whole genome shotgun (WGS) entry which is preliminary data.</text>
</comment>
<dbReference type="Gene3D" id="2.40.180.10">
    <property type="entry name" value="Catalase core domain"/>
    <property type="match status" value="1"/>
</dbReference>
<dbReference type="SUPFAM" id="SSF56634">
    <property type="entry name" value="Heme-dependent catalase-like"/>
    <property type="match status" value="1"/>
</dbReference>
<dbReference type="Proteomes" id="UP000638353">
    <property type="component" value="Unassembled WGS sequence"/>
</dbReference>
<evidence type="ECO:0000259" key="8">
    <source>
        <dbReference type="SMART" id="SM01060"/>
    </source>
</evidence>
<comment type="similarity">
    <text evidence="1">Belongs to the catalase family.</text>
</comment>
<dbReference type="GO" id="GO:0004096">
    <property type="term" value="F:catalase activity"/>
    <property type="evidence" value="ECO:0007669"/>
    <property type="project" value="InterPro"/>
</dbReference>
<evidence type="ECO:0000256" key="1">
    <source>
        <dbReference type="ARBA" id="ARBA00005329"/>
    </source>
</evidence>
<dbReference type="InterPro" id="IPR018028">
    <property type="entry name" value="Catalase"/>
</dbReference>
<evidence type="ECO:0000256" key="7">
    <source>
        <dbReference type="SAM" id="MobiDB-lite"/>
    </source>
</evidence>
<evidence type="ECO:0000313" key="9">
    <source>
        <dbReference type="EMBL" id="GHC99165.1"/>
    </source>
</evidence>
<evidence type="ECO:0000313" key="10">
    <source>
        <dbReference type="Proteomes" id="UP000638353"/>
    </source>
</evidence>
<dbReference type="AlphaFoldDB" id="A0A918WZS6"/>
<feature type="region of interest" description="Disordered" evidence="7">
    <location>
        <begin position="1"/>
        <end position="22"/>
    </location>
</feature>
<dbReference type="SMART" id="SM01060">
    <property type="entry name" value="Catalase"/>
    <property type="match status" value="1"/>
</dbReference>
<dbReference type="EMBL" id="BMVC01000008">
    <property type="protein sequence ID" value="GHC99165.1"/>
    <property type="molecule type" value="Genomic_DNA"/>
</dbReference>
<evidence type="ECO:0000256" key="2">
    <source>
        <dbReference type="ARBA" id="ARBA00022559"/>
    </source>
</evidence>
<dbReference type="GO" id="GO:0042744">
    <property type="term" value="P:hydrogen peroxide catabolic process"/>
    <property type="evidence" value="ECO:0007669"/>
    <property type="project" value="TreeGrafter"/>
</dbReference>
<dbReference type="PANTHER" id="PTHR11465">
    <property type="entry name" value="CATALASE"/>
    <property type="match status" value="1"/>
</dbReference>
<evidence type="ECO:0000256" key="5">
    <source>
        <dbReference type="ARBA" id="ARBA00023002"/>
    </source>
</evidence>
<dbReference type="Gene3D" id="1.20.1280.120">
    <property type="match status" value="1"/>
</dbReference>
<keyword evidence="5" id="KW-0560">Oxidoreductase</keyword>
<keyword evidence="4" id="KW-0479">Metal-binding</keyword>
<dbReference type="InterPro" id="IPR020835">
    <property type="entry name" value="Catalase_sf"/>
</dbReference>
<dbReference type="PROSITE" id="PS51402">
    <property type="entry name" value="CATALASE_3"/>
    <property type="match status" value="1"/>
</dbReference>
<organism evidence="9 10">
    <name type="scientific">Streptomyces finlayi</name>
    <dbReference type="NCBI Taxonomy" id="67296"/>
    <lineage>
        <taxon>Bacteria</taxon>
        <taxon>Bacillati</taxon>
        <taxon>Actinomycetota</taxon>
        <taxon>Actinomycetes</taxon>
        <taxon>Kitasatosporales</taxon>
        <taxon>Streptomycetaceae</taxon>
        <taxon>Streptomyces</taxon>
    </lineage>
</organism>
<sequence length="305" mass="31788">MNSGAHVAPQDGAAHRSSPSGAALVAQVAEATGADPRDRLLHARGAWAAGTFTPSAEAAGLSAAALFAGSAAVPATARFSSTLGGPGGHDGAPGDHGLAVRIGGLDLVMFTLPVFFVRTGAHMVEFLRATNSPDPAAVPAFLERHPEAATAMELAQRSRPAAGFTGLAYHAVHAFGLTDAAGTVTWARLSWRPRRPTEPLTEEEAAARPQDYLMRGLAAELPSAFDLLAHLPGPGDEVHDPTRLWSSQRSMPLGTLVLDRAEPPAVEADFDPLRLPEGIAAPLDRLAADRSRVYAAARPLRTPHS</sequence>
<dbReference type="GO" id="GO:0005737">
    <property type="term" value="C:cytoplasm"/>
    <property type="evidence" value="ECO:0007669"/>
    <property type="project" value="TreeGrafter"/>
</dbReference>
<dbReference type="PANTHER" id="PTHR11465:SF9">
    <property type="entry name" value="CATALASE"/>
    <property type="match status" value="1"/>
</dbReference>
<protein>
    <submittedName>
        <fullName evidence="9">Catalase-related peroxidase</fullName>
    </submittedName>
</protein>
<proteinExistence type="inferred from homology"/>
<evidence type="ECO:0000256" key="4">
    <source>
        <dbReference type="ARBA" id="ARBA00022723"/>
    </source>
</evidence>